<reference evidence="1 2" key="1">
    <citation type="submission" date="2019-03" db="EMBL/GenBank/DDBJ databases">
        <title>Genomics of glacier-inhabiting Cryobacterium strains.</title>
        <authorList>
            <person name="Liu Q."/>
            <person name="Xin Y.-H."/>
        </authorList>
    </citation>
    <scope>NUCLEOTIDE SEQUENCE [LARGE SCALE GENOMIC DNA]</scope>
    <source>
        <strain evidence="1 2">RHLS22-1</strain>
    </source>
</reference>
<sequence>MAVDPAEHGRRANAWRYGEGTMWGQDEVWVTGAGDAIPVEDIQPDHLNRIIRRNEQGSNADIIEGTPLMRRLRELDNDDS</sequence>
<gene>
    <name evidence="1" type="ORF">E3O42_10225</name>
</gene>
<evidence type="ECO:0000313" key="1">
    <source>
        <dbReference type="EMBL" id="TFC01484.1"/>
    </source>
</evidence>
<proteinExistence type="predicted"/>
<comment type="caution">
    <text evidence="1">The sequence shown here is derived from an EMBL/GenBank/DDBJ whole genome shotgun (WGS) entry which is preliminary data.</text>
</comment>
<dbReference type="AlphaFoldDB" id="A0A4R8W2Y9"/>
<dbReference type="OrthoDB" id="9809288at2"/>
<name>A0A4R8W2Y9_9MICO</name>
<dbReference type="RefSeq" id="WP_134453849.1">
    <property type="nucleotide sequence ID" value="NZ_SOFL01000034.1"/>
</dbReference>
<organism evidence="1 2">
    <name type="scientific">Cryobacterium adonitolivorans</name>
    <dbReference type="NCBI Taxonomy" id="1259189"/>
    <lineage>
        <taxon>Bacteria</taxon>
        <taxon>Bacillati</taxon>
        <taxon>Actinomycetota</taxon>
        <taxon>Actinomycetes</taxon>
        <taxon>Micrococcales</taxon>
        <taxon>Microbacteriaceae</taxon>
        <taxon>Cryobacterium</taxon>
    </lineage>
</organism>
<protein>
    <submittedName>
        <fullName evidence="1">Uncharacterized protein</fullName>
    </submittedName>
</protein>
<dbReference type="Proteomes" id="UP000297907">
    <property type="component" value="Unassembled WGS sequence"/>
</dbReference>
<evidence type="ECO:0000313" key="2">
    <source>
        <dbReference type="Proteomes" id="UP000297907"/>
    </source>
</evidence>
<dbReference type="EMBL" id="SOFL01000034">
    <property type="protein sequence ID" value="TFC01484.1"/>
    <property type="molecule type" value="Genomic_DNA"/>
</dbReference>
<keyword evidence="2" id="KW-1185">Reference proteome</keyword>
<accession>A0A4R8W2Y9</accession>